<dbReference type="EMBL" id="QGDI01000003">
    <property type="protein sequence ID" value="PWJ14106.1"/>
    <property type="molecule type" value="Genomic_DNA"/>
</dbReference>
<accession>A0A315Y1E3</accession>
<sequence>MTHGEIRSLIDRSLFASLGYADENGRQSIRRVFCVWHKGLGTHLISTNTSSSHVQSLMKNGNACLYFSDDDSFEAVCLYGKAEISCDRKHKELLWNEGDEKYYPKGIDDEDYSVIVFTADSGRYYRFDGKADLTSDEISSYDSSCTLENGYSKTHR</sequence>
<dbReference type="Gene3D" id="2.30.110.10">
    <property type="entry name" value="Electron Transport, Fmn-binding Protein, Chain A"/>
    <property type="match status" value="1"/>
</dbReference>
<dbReference type="InterPro" id="IPR012349">
    <property type="entry name" value="Split_barrel_FMN-bd"/>
</dbReference>
<reference evidence="2 3" key="1">
    <citation type="submission" date="2018-05" db="EMBL/GenBank/DDBJ databases">
        <title>The Hungate 1000. A catalogue of reference genomes from the rumen microbiome.</title>
        <authorList>
            <person name="Kelly W."/>
        </authorList>
    </citation>
    <scope>NUCLEOTIDE SEQUENCE [LARGE SCALE GENOMIC DNA]</scope>
    <source>
        <strain evidence="2 3">SAb67</strain>
    </source>
</reference>
<dbReference type="Pfam" id="PF16242">
    <property type="entry name" value="Pyrid_ox_like"/>
    <property type="match status" value="1"/>
</dbReference>
<comment type="caution">
    <text evidence="2">The sequence shown here is derived from an EMBL/GenBank/DDBJ whole genome shotgun (WGS) entry which is preliminary data.</text>
</comment>
<gene>
    <name evidence="2" type="ORF">IE37_01038</name>
</gene>
<dbReference type="Proteomes" id="UP000245720">
    <property type="component" value="Unassembled WGS sequence"/>
</dbReference>
<evidence type="ECO:0000313" key="2">
    <source>
        <dbReference type="EMBL" id="PWJ14106.1"/>
    </source>
</evidence>
<evidence type="ECO:0000259" key="1">
    <source>
        <dbReference type="Pfam" id="PF16242"/>
    </source>
</evidence>
<evidence type="ECO:0000313" key="3">
    <source>
        <dbReference type="Proteomes" id="UP000245720"/>
    </source>
</evidence>
<dbReference type="SUPFAM" id="SSF50475">
    <property type="entry name" value="FMN-binding split barrel"/>
    <property type="match status" value="1"/>
</dbReference>
<feature type="domain" description="General stress protein FMN-binding split barrel" evidence="1">
    <location>
        <begin position="45"/>
        <end position="127"/>
    </location>
</feature>
<dbReference type="PANTHER" id="PTHR34818:SF1">
    <property type="entry name" value="PROTEIN BLI-3"/>
    <property type="match status" value="1"/>
</dbReference>
<dbReference type="InterPro" id="IPR038725">
    <property type="entry name" value="YdaG_split_barrel_FMN-bd"/>
</dbReference>
<dbReference type="RefSeq" id="WP_109725880.1">
    <property type="nucleotide sequence ID" value="NZ_QGDI01000003.1"/>
</dbReference>
<dbReference type="OrthoDB" id="1954371at2"/>
<name>A0A315Y1E3_RUMFL</name>
<dbReference type="InterPro" id="IPR052917">
    <property type="entry name" value="Stress-Dev_Protein"/>
</dbReference>
<dbReference type="AlphaFoldDB" id="A0A315Y1E3"/>
<organism evidence="2 3">
    <name type="scientific">Ruminococcus flavefaciens</name>
    <dbReference type="NCBI Taxonomy" id="1265"/>
    <lineage>
        <taxon>Bacteria</taxon>
        <taxon>Bacillati</taxon>
        <taxon>Bacillota</taxon>
        <taxon>Clostridia</taxon>
        <taxon>Eubacteriales</taxon>
        <taxon>Oscillospiraceae</taxon>
        <taxon>Ruminococcus</taxon>
    </lineage>
</organism>
<dbReference type="PANTHER" id="PTHR34818">
    <property type="entry name" value="PROTEIN BLI-3"/>
    <property type="match status" value="1"/>
</dbReference>
<proteinExistence type="predicted"/>
<protein>
    <submittedName>
        <fullName evidence="2">General stress protein 26</fullName>
    </submittedName>
</protein>